<gene>
    <name evidence="2" type="primary">Acey_s0023.g683</name>
    <name evidence="2" type="ORF">Y032_0023g683</name>
</gene>
<feature type="transmembrane region" description="Helical" evidence="1">
    <location>
        <begin position="130"/>
        <end position="149"/>
    </location>
</feature>
<keyword evidence="1" id="KW-0812">Transmembrane</keyword>
<evidence type="ECO:0000256" key="1">
    <source>
        <dbReference type="SAM" id="Phobius"/>
    </source>
</evidence>
<dbReference type="AlphaFoldDB" id="A0A016UWC3"/>
<sequence length="173" mass="20593">MMQIEMVQADSTYDAIDMLFETLFYAPVLCMLNGFTTIMLYSEVHLPTVSELFSVCVEPEVGGYIPPSLMRYKERQERRLLHRLELELSFAMIAIIDQQIDFFAVLFYTLYWASYSHYIDVNATKFLEVYSYFFEIGNIVTPYVLLCFFPDLRREFFRRIKPHCRSTEHDLHD</sequence>
<dbReference type="EMBL" id="JARK01001359">
    <property type="protein sequence ID" value="EYC19729.1"/>
    <property type="molecule type" value="Genomic_DNA"/>
</dbReference>
<keyword evidence="1" id="KW-1133">Transmembrane helix</keyword>
<evidence type="ECO:0000313" key="2">
    <source>
        <dbReference type="EMBL" id="EYC19729.1"/>
    </source>
</evidence>
<reference evidence="3" key="1">
    <citation type="journal article" date="2015" name="Nat. Genet.">
        <title>The genome and transcriptome of the zoonotic hookworm Ancylostoma ceylanicum identify infection-specific gene families.</title>
        <authorList>
            <person name="Schwarz E.M."/>
            <person name="Hu Y."/>
            <person name="Antoshechkin I."/>
            <person name="Miller M.M."/>
            <person name="Sternberg P.W."/>
            <person name="Aroian R.V."/>
        </authorList>
    </citation>
    <scope>NUCLEOTIDE SEQUENCE</scope>
    <source>
        <strain evidence="3">HY135</strain>
    </source>
</reference>
<keyword evidence="1" id="KW-0472">Membrane</keyword>
<dbReference type="OrthoDB" id="5872350at2759"/>
<protein>
    <submittedName>
        <fullName evidence="2">Uncharacterized protein</fullName>
    </submittedName>
</protein>
<name>A0A016UWC3_9BILA</name>
<evidence type="ECO:0000313" key="3">
    <source>
        <dbReference type="Proteomes" id="UP000024635"/>
    </source>
</evidence>
<comment type="caution">
    <text evidence="2">The sequence shown here is derived from an EMBL/GenBank/DDBJ whole genome shotgun (WGS) entry which is preliminary data.</text>
</comment>
<proteinExistence type="predicted"/>
<keyword evidence="3" id="KW-1185">Reference proteome</keyword>
<organism evidence="2 3">
    <name type="scientific">Ancylostoma ceylanicum</name>
    <dbReference type="NCBI Taxonomy" id="53326"/>
    <lineage>
        <taxon>Eukaryota</taxon>
        <taxon>Metazoa</taxon>
        <taxon>Ecdysozoa</taxon>
        <taxon>Nematoda</taxon>
        <taxon>Chromadorea</taxon>
        <taxon>Rhabditida</taxon>
        <taxon>Rhabditina</taxon>
        <taxon>Rhabditomorpha</taxon>
        <taxon>Strongyloidea</taxon>
        <taxon>Ancylostomatidae</taxon>
        <taxon>Ancylostomatinae</taxon>
        <taxon>Ancylostoma</taxon>
    </lineage>
</organism>
<dbReference type="Proteomes" id="UP000024635">
    <property type="component" value="Unassembled WGS sequence"/>
</dbReference>
<accession>A0A016UWC3</accession>